<evidence type="ECO:0000313" key="3">
    <source>
        <dbReference type="Proteomes" id="UP000717696"/>
    </source>
</evidence>
<sequence length="244" mass="27747">MATSIIRGTVISQHPQANGDAATYTNGEYLQLEDLGRLVFLLLRYKASFLELSHTRTVDNASEVEAQLAWLGEDHQDLKNASRRAGRVGGLRNRRLRAGPLQRLHRNVTYTMSSRQIKVSSLSCRLQLESPASTRSERSSFLQASNHRGFCQMSHLKGLRGSGTKVTQRKEDDNPRRRLFVNEMRGCTAWFMQLMTDAVLIDQFPRVTGWRKRRADDAGDAERGADQREAEGLTCWKPRQERTT</sequence>
<comment type="caution">
    <text evidence="2">The sequence shown here is derived from an EMBL/GenBank/DDBJ whole genome shotgun (WGS) entry which is preliminary data.</text>
</comment>
<dbReference type="EMBL" id="JAGMUU010000004">
    <property type="protein sequence ID" value="KAH7155342.1"/>
    <property type="molecule type" value="Genomic_DNA"/>
</dbReference>
<organism evidence="2 3">
    <name type="scientific">Dactylonectria estremocensis</name>
    <dbReference type="NCBI Taxonomy" id="1079267"/>
    <lineage>
        <taxon>Eukaryota</taxon>
        <taxon>Fungi</taxon>
        <taxon>Dikarya</taxon>
        <taxon>Ascomycota</taxon>
        <taxon>Pezizomycotina</taxon>
        <taxon>Sordariomycetes</taxon>
        <taxon>Hypocreomycetidae</taxon>
        <taxon>Hypocreales</taxon>
        <taxon>Nectriaceae</taxon>
        <taxon>Dactylonectria</taxon>
    </lineage>
</organism>
<name>A0A9P9J7K4_9HYPO</name>
<evidence type="ECO:0000313" key="2">
    <source>
        <dbReference type="EMBL" id="KAH7155342.1"/>
    </source>
</evidence>
<evidence type="ECO:0000256" key="1">
    <source>
        <dbReference type="SAM" id="MobiDB-lite"/>
    </source>
</evidence>
<keyword evidence="3" id="KW-1185">Reference proteome</keyword>
<proteinExistence type="predicted"/>
<dbReference type="AlphaFoldDB" id="A0A9P9J7K4"/>
<feature type="compositionally biased region" description="Basic and acidic residues" evidence="1">
    <location>
        <begin position="214"/>
        <end position="231"/>
    </location>
</feature>
<accession>A0A9P9J7K4</accession>
<dbReference type="Proteomes" id="UP000717696">
    <property type="component" value="Unassembled WGS sequence"/>
</dbReference>
<feature type="region of interest" description="Disordered" evidence="1">
    <location>
        <begin position="212"/>
        <end position="244"/>
    </location>
</feature>
<gene>
    <name evidence="2" type="ORF">B0J13DRAFT_521496</name>
</gene>
<protein>
    <submittedName>
        <fullName evidence="2">Uncharacterized protein</fullName>
    </submittedName>
</protein>
<reference evidence="2" key="1">
    <citation type="journal article" date="2021" name="Nat. Commun.">
        <title>Genetic determinants of endophytism in the Arabidopsis root mycobiome.</title>
        <authorList>
            <person name="Mesny F."/>
            <person name="Miyauchi S."/>
            <person name="Thiergart T."/>
            <person name="Pickel B."/>
            <person name="Atanasova L."/>
            <person name="Karlsson M."/>
            <person name="Huettel B."/>
            <person name="Barry K.W."/>
            <person name="Haridas S."/>
            <person name="Chen C."/>
            <person name="Bauer D."/>
            <person name="Andreopoulos W."/>
            <person name="Pangilinan J."/>
            <person name="LaButti K."/>
            <person name="Riley R."/>
            <person name="Lipzen A."/>
            <person name="Clum A."/>
            <person name="Drula E."/>
            <person name="Henrissat B."/>
            <person name="Kohler A."/>
            <person name="Grigoriev I.V."/>
            <person name="Martin F.M."/>
            <person name="Hacquard S."/>
        </authorList>
    </citation>
    <scope>NUCLEOTIDE SEQUENCE</scope>
    <source>
        <strain evidence="2">MPI-CAGE-AT-0021</strain>
    </source>
</reference>